<dbReference type="GO" id="GO:0009252">
    <property type="term" value="P:peptidoglycan biosynthetic process"/>
    <property type="evidence" value="ECO:0007669"/>
    <property type="project" value="UniProtKB-KW"/>
</dbReference>
<keyword evidence="10" id="KW-1185">Reference proteome</keyword>
<feature type="domain" description="L,D-TPase catalytic" evidence="8">
    <location>
        <begin position="27"/>
        <end position="196"/>
    </location>
</feature>
<comment type="caution">
    <text evidence="9">The sequence shown here is derived from an EMBL/GenBank/DDBJ whole genome shotgun (WGS) entry which is preliminary data.</text>
</comment>
<keyword evidence="4 7" id="KW-0133">Cell shape</keyword>
<evidence type="ECO:0000256" key="1">
    <source>
        <dbReference type="ARBA" id="ARBA00004752"/>
    </source>
</evidence>
<dbReference type="GO" id="GO:0071555">
    <property type="term" value="P:cell wall organization"/>
    <property type="evidence" value="ECO:0007669"/>
    <property type="project" value="UniProtKB-UniRule"/>
</dbReference>
<reference evidence="9" key="1">
    <citation type="journal article" date="2014" name="Int. J. Syst. Evol. Microbiol.">
        <title>Complete genome sequence of Corynebacterium casei LMG S-19264T (=DSM 44701T), isolated from a smear-ripened cheese.</title>
        <authorList>
            <consortium name="US DOE Joint Genome Institute (JGI-PGF)"/>
            <person name="Walter F."/>
            <person name="Albersmeier A."/>
            <person name="Kalinowski J."/>
            <person name="Ruckert C."/>
        </authorList>
    </citation>
    <scope>NUCLEOTIDE SEQUENCE</scope>
    <source>
        <strain evidence="9">CGMCC 1.15320</strain>
    </source>
</reference>
<evidence type="ECO:0000256" key="4">
    <source>
        <dbReference type="ARBA" id="ARBA00022960"/>
    </source>
</evidence>
<comment type="similarity">
    <text evidence="2">Belongs to the YkuD family.</text>
</comment>
<reference evidence="9" key="2">
    <citation type="submission" date="2020-09" db="EMBL/GenBank/DDBJ databases">
        <authorList>
            <person name="Sun Q."/>
            <person name="Zhou Y."/>
        </authorList>
    </citation>
    <scope>NUCLEOTIDE SEQUENCE</scope>
    <source>
        <strain evidence="9">CGMCC 1.15320</strain>
    </source>
</reference>
<dbReference type="PROSITE" id="PS52029">
    <property type="entry name" value="LD_TPASE"/>
    <property type="match status" value="1"/>
</dbReference>
<comment type="pathway">
    <text evidence="1 7">Cell wall biogenesis; peptidoglycan biosynthesis.</text>
</comment>
<dbReference type="GO" id="GO:0016740">
    <property type="term" value="F:transferase activity"/>
    <property type="evidence" value="ECO:0007669"/>
    <property type="project" value="UniProtKB-KW"/>
</dbReference>
<sequence>MHIETIILRKSRKASTSPVKRACTPTLAVRAQATSQKKGIIRAGALTIPCALGKGGISANKREGDGATPLATMRPLAVYFRGDRRLPGLSEVRLPKILIREDDGWCDAPGDRRYNKPVRTPYPASHEKMLREDRLYNVCIVLDWNMRPAIRNRGSAIFMHIARPGMKPTEGCIALKPKDMSRLLPLLSRYTRIRILR</sequence>
<dbReference type="Pfam" id="PF03734">
    <property type="entry name" value="YkuD"/>
    <property type="match status" value="1"/>
</dbReference>
<gene>
    <name evidence="9" type="ORF">GCM10011385_13200</name>
</gene>
<evidence type="ECO:0000256" key="2">
    <source>
        <dbReference type="ARBA" id="ARBA00005992"/>
    </source>
</evidence>
<evidence type="ECO:0000259" key="8">
    <source>
        <dbReference type="PROSITE" id="PS52029"/>
    </source>
</evidence>
<name>A0A916RLQ9_9HYPH</name>
<evidence type="ECO:0000313" key="10">
    <source>
        <dbReference type="Proteomes" id="UP000636264"/>
    </source>
</evidence>
<evidence type="ECO:0000256" key="6">
    <source>
        <dbReference type="ARBA" id="ARBA00023316"/>
    </source>
</evidence>
<dbReference type="InterPro" id="IPR038063">
    <property type="entry name" value="Transpep_catalytic_dom"/>
</dbReference>
<proteinExistence type="inferred from homology"/>
<dbReference type="EMBL" id="BMIF01000003">
    <property type="protein sequence ID" value="GGA60859.1"/>
    <property type="molecule type" value="Genomic_DNA"/>
</dbReference>
<organism evidence="9 10">
    <name type="scientific">Nitratireductor aestuarii</name>
    <dbReference type="NCBI Taxonomy" id="1735103"/>
    <lineage>
        <taxon>Bacteria</taxon>
        <taxon>Pseudomonadati</taxon>
        <taxon>Pseudomonadota</taxon>
        <taxon>Alphaproteobacteria</taxon>
        <taxon>Hyphomicrobiales</taxon>
        <taxon>Phyllobacteriaceae</taxon>
        <taxon>Nitratireductor</taxon>
    </lineage>
</organism>
<keyword evidence="6 7" id="KW-0961">Cell wall biogenesis/degradation</keyword>
<evidence type="ECO:0000256" key="7">
    <source>
        <dbReference type="PROSITE-ProRule" id="PRU01373"/>
    </source>
</evidence>
<dbReference type="InterPro" id="IPR005490">
    <property type="entry name" value="LD_TPept_cat_dom"/>
</dbReference>
<evidence type="ECO:0000256" key="5">
    <source>
        <dbReference type="ARBA" id="ARBA00022984"/>
    </source>
</evidence>
<dbReference type="CDD" id="cd16913">
    <property type="entry name" value="YkuD_like"/>
    <property type="match status" value="1"/>
</dbReference>
<keyword evidence="5 7" id="KW-0573">Peptidoglycan synthesis</keyword>
<dbReference type="AlphaFoldDB" id="A0A916RLQ9"/>
<dbReference type="SUPFAM" id="SSF141523">
    <property type="entry name" value="L,D-transpeptidase catalytic domain-like"/>
    <property type="match status" value="1"/>
</dbReference>
<dbReference type="PANTHER" id="PTHR38589:SF1">
    <property type="entry name" value="BLR0621 PROTEIN"/>
    <property type="match status" value="1"/>
</dbReference>
<dbReference type="Proteomes" id="UP000636264">
    <property type="component" value="Unassembled WGS sequence"/>
</dbReference>
<dbReference type="GO" id="GO:0004180">
    <property type="term" value="F:carboxypeptidase activity"/>
    <property type="evidence" value="ECO:0007669"/>
    <property type="project" value="UniProtKB-ARBA"/>
</dbReference>
<dbReference type="PANTHER" id="PTHR38589">
    <property type="entry name" value="BLR0621 PROTEIN"/>
    <property type="match status" value="1"/>
</dbReference>
<feature type="active site" description="Proton donor/acceptor" evidence="7">
    <location>
        <position position="160"/>
    </location>
</feature>
<feature type="active site" description="Nucleophile" evidence="7">
    <location>
        <position position="172"/>
    </location>
</feature>
<keyword evidence="3" id="KW-0808">Transferase</keyword>
<dbReference type="GO" id="GO:0008360">
    <property type="term" value="P:regulation of cell shape"/>
    <property type="evidence" value="ECO:0007669"/>
    <property type="project" value="UniProtKB-UniRule"/>
</dbReference>
<evidence type="ECO:0000256" key="3">
    <source>
        <dbReference type="ARBA" id="ARBA00022679"/>
    </source>
</evidence>
<evidence type="ECO:0000313" key="9">
    <source>
        <dbReference type="EMBL" id="GGA60859.1"/>
    </source>
</evidence>
<accession>A0A916RLQ9</accession>
<protein>
    <recommendedName>
        <fullName evidence="8">L,D-TPase catalytic domain-containing protein</fullName>
    </recommendedName>
</protein>